<evidence type="ECO:0000313" key="1">
    <source>
        <dbReference type="EMBL" id="OHA23283.1"/>
    </source>
</evidence>
<comment type="caution">
    <text evidence="1">The sequence shown here is derived from an EMBL/GenBank/DDBJ whole genome shotgun (WGS) entry which is preliminary data.</text>
</comment>
<protein>
    <recommendedName>
        <fullName evidence="3">3-keto-disaccharide hydrolase domain-containing protein</fullName>
    </recommendedName>
</protein>
<organism evidence="1 2">
    <name type="scientific">Candidatus Taylorbacteria bacterium RIFCSPHIGHO2_02_FULL_43_32b</name>
    <dbReference type="NCBI Taxonomy" id="1802306"/>
    <lineage>
        <taxon>Bacteria</taxon>
        <taxon>Candidatus Tayloriibacteriota</taxon>
    </lineage>
</organism>
<sequence length="281" mass="31409">MLFSIGCDIKQSPPRQGENVSVKDTKVATPVAKRPANIADYGLQIDLTAEEAGSMLESTNHDWWVNSGGYFFVKKGIGSSVQGDLPSTDRWFRLYKSSNPTDTDDGKHPQNIFRLMTKKSLGDVRQIAYFKINAYNASASPNREGHNGILFFSRYQDGDTSYYTGLRVDGRAIIKKKVNGKYFTLAQPKIIEGAFNRNTRPNLLPLDTWIGMWSEVKTKSDKTVAITIAISLKENPNLDTWSKTETLDDGDVGGPPIQEAGYAGIRSDFMDLEFKEYQLNN</sequence>
<gene>
    <name evidence="1" type="ORF">A3C72_04470</name>
</gene>
<dbReference type="AlphaFoldDB" id="A0A1G2MHG7"/>
<evidence type="ECO:0000313" key="2">
    <source>
        <dbReference type="Proteomes" id="UP000177130"/>
    </source>
</evidence>
<reference evidence="1 2" key="1">
    <citation type="journal article" date="2016" name="Nat. Commun.">
        <title>Thousands of microbial genomes shed light on interconnected biogeochemical processes in an aquifer system.</title>
        <authorList>
            <person name="Anantharaman K."/>
            <person name="Brown C.T."/>
            <person name="Hug L.A."/>
            <person name="Sharon I."/>
            <person name="Castelle C.J."/>
            <person name="Probst A.J."/>
            <person name="Thomas B.C."/>
            <person name="Singh A."/>
            <person name="Wilkins M.J."/>
            <person name="Karaoz U."/>
            <person name="Brodie E.L."/>
            <person name="Williams K.H."/>
            <person name="Hubbard S.S."/>
            <person name="Banfield J.F."/>
        </authorList>
    </citation>
    <scope>NUCLEOTIDE SEQUENCE [LARGE SCALE GENOMIC DNA]</scope>
</reference>
<accession>A0A1G2MHG7</accession>
<evidence type="ECO:0008006" key="3">
    <source>
        <dbReference type="Google" id="ProtNLM"/>
    </source>
</evidence>
<proteinExistence type="predicted"/>
<dbReference type="EMBL" id="MHRK01000038">
    <property type="protein sequence ID" value="OHA23283.1"/>
    <property type="molecule type" value="Genomic_DNA"/>
</dbReference>
<name>A0A1G2MHG7_9BACT</name>
<dbReference type="Proteomes" id="UP000177130">
    <property type="component" value="Unassembled WGS sequence"/>
</dbReference>